<evidence type="ECO:0000313" key="5">
    <source>
        <dbReference type="EnsemblMetazoa" id="XP_791185"/>
    </source>
</evidence>
<evidence type="ECO:0000256" key="2">
    <source>
        <dbReference type="ARBA" id="ARBA00023242"/>
    </source>
</evidence>
<feature type="domain" description="Fcf2 pre-rRNA processing C-terminal" evidence="4">
    <location>
        <begin position="280"/>
        <end position="373"/>
    </location>
</feature>
<dbReference type="InterPro" id="IPR014810">
    <property type="entry name" value="Fcf2_C"/>
</dbReference>
<dbReference type="Proteomes" id="UP000007110">
    <property type="component" value="Unassembled WGS sequence"/>
</dbReference>
<evidence type="ECO:0000259" key="4">
    <source>
        <dbReference type="Pfam" id="PF08698"/>
    </source>
</evidence>
<name>A0A7M7TGV0_STRPU</name>
<organism evidence="5 6">
    <name type="scientific">Strongylocentrotus purpuratus</name>
    <name type="common">Purple sea urchin</name>
    <dbReference type="NCBI Taxonomy" id="7668"/>
    <lineage>
        <taxon>Eukaryota</taxon>
        <taxon>Metazoa</taxon>
        <taxon>Echinodermata</taxon>
        <taxon>Eleutherozoa</taxon>
        <taxon>Echinozoa</taxon>
        <taxon>Echinoidea</taxon>
        <taxon>Euechinoidea</taxon>
        <taxon>Echinacea</taxon>
        <taxon>Camarodonta</taxon>
        <taxon>Echinidea</taxon>
        <taxon>Strongylocentrotidae</taxon>
        <taxon>Strongylocentrotus</taxon>
    </lineage>
</organism>
<keyword evidence="2" id="KW-0539">Nucleus</keyword>
<accession>A0A7M7TGV0</accession>
<feature type="region of interest" description="Disordered" evidence="3">
    <location>
        <begin position="1"/>
        <end position="141"/>
    </location>
</feature>
<feature type="compositionally biased region" description="Basic and acidic residues" evidence="3">
    <location>
        <begin position="181"/>
        <end position="198"/>
    </location>
</feature>
<proteinExistence type="predicted"/>
<reference evidence="6" key="1">
    <citation type="submission" date="2015-02" db="EMBL/GenBank/DDBJ databases">
        <title>Genome sequencing for Strongylocentrotus purpuratus.</title>
        <authorList>
            <person name="Murali S."/>
            <person name="Liu Y."/>
            <person name="Vee V."/>
            <person name="English A."/>
            <person name="Wang M."/>
            <person name="Skinner E."/>
            <person name="Han Y."/>
            <person name="Muzny D.M."/>
            <person name="Worley K.C."/>
            <person name="Gibbs R.A."/>
        </authorList>
    </citation>
    <scope>NUCLEOTIDE SEQUENCE</scope>
</reference>
<dbReference type="GO" id="GO:0005730">
    <property type="term" value="C:nucleolus"/>
    <property type="evidence" value="ECO:0000318"/>
    <property type="project" value="GO_Central"/>
</dbReference>
<feature type="compositionally biased region" description="Basic residues" evidence="3">
    <location>
        <begin position="1"/>
        <end position="12"/>
    </location>
</feature>
<dbReference type="InterPro" id="IPR039883">
    <property type="entry name" value="Fcf2/DNTTIP2"/>
</dbReference>
<dbReference type="Pfam" id="PF08698">
    <property type="entry name" value="Fcf2"/>
    <property type="match status" value="1"/>
</dbReference>
<dbReference type="KEGG" id="spu:586304"/>
<dbReference type="OrthoDB" id="427886at2759"/>
<dbReference type="RefSeq" id="XP_791185.3">
    <property type="nucleotide sequence ID" value="XM_786092.4"/>
</dbReference>
<dbReference type="InParanoid" id="A0A7M7TGV0"/>
<dbReference type="AlphaFoldDB" id="A0A7M7TGV0"/>
<evidence type="ECO:0000256" key="1">
    <source>
        <dbReference type="ARBA" id="ARBA00004604"/>
    </source>
</evidence>
<keyword evidence="6" id="KW-1185">Reference proteome</keyword>
<reference evidence="5" key="2">
    <citation type="submission" date="2021-01" db="UniProtKB">
        <authorList>
            <consortium name="EnsemblMetazoa"/>
        </authorList>
    </citation>
    <scope>IDENTIFICATION</scope>
</reference>
<evidence type="ECO:0000313" key="6">
    <source>
        <dbReference type="Proteomes" id="UP000007110"/>
    </source>
</evidence>
<feature type="compositionally biased region" description="Acidic residues" evidence="3">
    <location>
        <begin position="125"/>
        <end position="136"/>
    </location>
</feature>
<feature type="compositionally biased region" description="Basic residues" evidence="3">
    <location>
        <begin position="61"/>
        <end position="73"/>
    </location>
</feature>
<comment type="subcellular location">
    <subcellularLocation>
        <location evidence="1">Nucleus</location>
        <location evidence="1">Nucleolus</location>
    </subcellularLocation>
</comment>
<dbReference type="GeneID" id="586304"/>
<dbReference type="GO" id="GO:0006396">
    <property type="term" value="P:RNA processing"/>
    <property type="evidence" value="ECO:0000318"/>
    <property type="project" value="GO_Central"/>
</dbReference>
<feature type="compositionally biased region" description="Basic and acidic residues" evidence="3">
    <location>
        <begin position="161"/>
        <end position="174"/>
    </location>
</feature>
<feature type="region of interest" description="Disordered" evidence="3">
    <location>
        <begin position="378"/>
        <end position="409"/>
    </location>
</feature>
<dbReference type="PANTHER" id="PTHR21686:SF12">
    <property type="entry name" value="DEOXYNUCLEOTIDYLTRANSFERASE TERMINAL-INTERACTING PROTEIN 2"/>
    <property type="match status" value="1"/>
</dbReference>
<dbReference type="EnsemblMetazoa" id="XM_786092">
    <property type="protein sequence ID" value="XP_791185"/>
    <property type="gene ID" value="LOC586304"/>
</dbReference>
<feature type="region of interest" description="Disordered" evidence="3">
    <location>
        <begin position="153"/>
        <end position="202"/>
    </location>
</feature>
<protein>
    <recommendedName>
        <fullName evidence="4">Fcf2 pre-rRNA processing C-terminal domain-containing protein</fullName>
    </recommendedName>
</protein>
<dbReference type="PANTHER" id="PTHR21686">
    <property type="entry name" value="DEOXYNUCLEOTIDYLTRANSFERASE TERMINAL-INTERACTING PROTEIN 2"/>
    <property type="match status" value="1"/>
</dbReference>
<feature type="compositionally biased region" description="Basic and acidic residues" evidence="3">
    <location>
        <begin position="13"/>
        <end position="30"/>
    </location>
</feature>
<sequence>MALTRAKRGRSPKKTEGKSTRKNRDSESKVQQKVSKSSTAKEAGSKTGLETGEETELFVQKSHRTAAARKRSMVVKAPETSGEEDVELEDTRTDEQDDDSDASNDSFPQFVIDSKPDFRLNVDNGDSENDENDSEFEFPSSFVIDKVGSSTKIRHGQIKTNVKESDSENVERGDNSSLSKKSSENKHSKQKLSQEKKSLPSLAAPCEIDVGMDLGDCYINLDGEDAMSSKTAVENILLKSQKDELIKKSVLTPDFEKKHSIPPYKIGMRQLKKQRKQERESTKGDGWFNMKAPEMTEELRNDIKVIRMRSTLDPKRFYKSNDMAAIPKFVQIGTVVDNPVDFYHSRVPKKQRKQTLVDELLADSDTRRYNKRKYMELQERFNSIPKGQKKRNYGRKMDYGKKKMDARKR</sequence>
<evidence type="ECO:0000256" key="3">
    <source>
        <dbReference type="SAM" id="MobiDB-lite"/>
    </source>
</evidence>
<dbReference type="OMA" id="PCEIDVG"/>